<dbReference type="EMBL" id="QXGC01000608">
    <property type="protein sequence ID" value="KAE9227841.1"/>
    <property type="molecule type" value="Genomic_DNA"/>
</dbReference>
<accession>A0A6G0NYM1</accession>
<keyword evidence="1" id="KW-0732">Signal</keyword>
<proteinExistence type="predicted"/>
<comment type="caution">
    <text evidence="2">The sequence shown here is derived from an EMBL/GenBank/DDBJ whole genome shotgun (WGS) entry which is preliminary data.</text>
</comment>
<evidence type="ECO:0000313" key="2">
    <source>
        <dbReference type="EMBL" id="KAE9227841.1"/>
    </source>
</evidence>
<dbReference type="AlphaFoldDB" id="A0A6G0NYM1"/>
<feature type="signal peptide" evidence="1">
    <location>
        <begin position="1"/>
        <end position="26"/>
    </location>
</feature>
<reference evidence="2 3" key="1">
    <citation type="submission" date="2018-09" db="EMBL/GenBank/DDBJ databases">
        <title>Genomic investigation of the strawberry pathogen Phytophthora fragariae indicates pathogenicity is determined by transcriptional variation in three key races.</title>
        <authorList>
            <person name="Adams T.M."/>
            <person name="Armitage A.D."/>
            <person name="Sobczyk M.K."/>
            <person name="Bates H.J."/>
            <person name="Dunwell J.M."/>
            <person name="Nellist C.F."/>
            <person name="Harrison R.J."/>
        </authorList>
    </citation>
    <scope>NUCLEOTIDE SEQUENCE [LARGE SCALE GENOMIC DNA]</scope>
    <source>
        <strain evidence="2 3">BC-23</strain>
    </source>
</reference>
<name>A0A6G0NYM1_9STRA</name>
<feature type="chain" id="PRO_5026220754" evidence="1">
    <location>
        <begin position="27"/>
        <end position="60"/>
    </location>
</feature>
<sequence>MLPCRWRLRYCLSIDFLHISVSPCVGTPNIQVLVHGCWVGLGHYTSGQYIPISLVGDSTI</sequence>
<evidence type="ECO:0000256" key="1">
    <source>
        <dbReference type="SAM" id="SignalP"/>
    </source>
</evidence>
<gene>
    <name evidence="2" type="ORF">PF004_g11247</name>
</gene>
<organism evidence="2 3">
    <name type="scientific">Phytophthora fragariae</name>
    <dbReference type="NCBI Taxonomy" id="53985"/>
    <lineage>
        <taxon>Eukaryota</taxon>
        <taxon>Sar</taxon>
        <taxon>Stramenopiles</taxon>
        <taxon>Oomycota</taxon>
        <taxon>Peronosporomycetes</taxon>
        <taxon>Peronosporales</taxon>
        <taxon>Peronosporaceae</taxon>
        <taxon>Phytophthora</taxon>
    </lineage>
</organism>
<protein>
    <submittedName>
        <fullName evidence="2">Uncharacterized protein</fullName>
    </submittedName>
</protein>
<dbReference type="Proteomes" id="UP000476176">
    <property type="component" value="Unassembled WGS sequence"/>
</dbReference>
<evidence type="ECO:0000313" key="3">
    <source>
        <dbReference type="Proteomes" id="UP000476176"/>
    </source>
</evidence>